<keyword evidence="2" id="KW-1003">Cell membrane</keyword>
<dbReference type="Pfam" id="PF13231">
    <property type="entry name" value="PMT_2"/>
    <property type="match status" value="1"/>
</dbReference>
<sequence length="522" mass="60159">MKSPFARGLIFVIITSLLIGGVIFFNRILAGDAFTSEEAQHALYGFWIWRDIQTLDLGAFGYDTQRQMVWPFLHSWFLGLVFLIFAPGYVSARLLSLFFFLAAMILIYLFSNELCDKKSWRVGVLAVLLALTSPLMIEFASLNMIEGLGALLFMLAAHVYMMFEEKRITIEYVFIALIIGLSIYINYLYAYLLIPSFAVLTLVRVGPMSYQAVQLRRRGEKEALHFIWWAYRKLIVLGIIAFLSAIWFSFSFNRKITLLFDSVFKYSGGTIVQGLWQNLLYYPRVIVENVSFSPWLGLFLVVALFLPRVAAHYRGLHRIYIYVWTTLVLLTLTIPTKAPHLLYIVVPFIFIIFAGVVVYIYDELRKTNKNFATALILIILLPSLLSFPKTLGLLFPVGRGESFVTVLDYYKTSIPKGKNIAATINLLHLNPDGIKFHFRDWQAEIMADVFLSEEEMARAADYLVTLDLDENSKYRFEVQDDSLFRWSAWLKDREMRGDVRLYSSRRFGQIGVTAKIYEALHQ</sequence>
<evidence type="ECO:0000256" key="3">
    <source>
        <dbReference type="ARBA" id="ARBA00022676"/>
    </source>
</evidence>
<feature type="transmembrane region" description="Helical" evidence="8">
    <location>
        <begin position="170"/>
        <end position="187"/>
    </location>
</feature>
<protein>
    <recommendedName>
        <fullName evidence="9">Glycosyltransferase RgtA/B/C/D-like domain-containing protein</fullName>
    </recommendedName>
</protein>
<keyword evidence="3" id="KW-0328">Glycosyltransferase</keyword>
<feature type="transmembrane region" description="Helical" evidence="8">
    <location>
        <begin position="373"/>
        <end position="395"/>
    </location>
</feature>
<keyword evidence="6 8" id="KW-1133">Transmembrane helix</keyword>
<evidence type="ECO:0000256" key="7">
    <source>
        <dbReference type="ARBA" id="ARBA00023136"/>
    </source>
</evidence>
<evidence type="ECO:0000256" key="1">
    <source>
        <dbReference type="ARBA" id="ARBA00004651"/>
    </source>
</evidence>
<comment type="subcellular location">
    <subcellularLocation>
        <location evidence="1">Cell membrane</location>
        <topology evidence="1">Multi-pass membrane protein</topology>
    </subcellularLocation>
</comment>
<organism evidence="10 11">
    <name type="scientific">candidate division WOR-1 bacterium RIFCSPLOWO2_02_FULL_46_20</name>
    <dbReference type="NCBI Taxonomy" id="1802567"/>
    <lineage>
        <taxon>Bacteria</taxon>
        <taxon>Bacillati</taxon>
        <taxon>Saganbacteria</taxon>
    </lineage>
</organism>
<feature type="transmembrane region" description="Helical" evidence="8">
    <location>
        <begin position="341"/>
        <end position="361"/>
    </location>
</feature>
<dbReference type="EMBL" id="METP01000030">
    <property type="protein sequence ID" value="OGC05990.1"/>
    <property type="molecule type" value="Genomic_DNA"/>
</dbReference>
<feature type="transmembrane region" description="Helical" evidence="8">
    <location>
        <begin position="234"/>
        <end position="252"/>
    </location>
</feature>
<evidence type="ECO:0000256" key="4">
    <source>
        <dbReference type="ARBA" id="ARBA00022679"/>
    </source>
</evidence>
<dbReference type="PANTHER" id="PTHR33908:SF11">
    <property type="entry name" value="MEMBRANE PROTEIN"/>
    <property type="match status" value="1"/>
</dbReference>
<name>A0A1F4RCU1_UNCSA</name>
<dbReference type="GO" id="GO:0009103">
    <property type="term" value="P:lipopolysaccharide biosynthetic process"/>
    <property type="evidence" value="ECO:0007669"/>
    <property type="project" value="UniProtKB-ARBA"/>
</dbReference>
<evidence type="ECO:0000256" key="5">
    <source>
        <dbReference type="ARBA" id="ARBA00022692"/>
    </source>
</evidence>
<dbReference type="InterPro" id="IPR050297">
    <property type="entry name" value="LipidA_mod_glycosyltrf_83"/>
</dbReference>
<keyword evidence="7 8" id="KW-0472">Membrane</keyword>
<proteinExistence type="predicted"/>
<dbReference type="GO" id="GO:0016763">
    <property type="term" value="F:pentosyltransferase activity"/>
    <property type="evidence" value="ECO:0007669"/>
    <property type="project" value="TreeGrafter"/>
</dbReference>
<accession>A0A1F4RCU1</accession>
<feature type="transmembrane region" description="Helical" evidence="8">
    <location>
        <begin position="68"/>
        <end position="86"/>
    </location>
</feature>
<feature type="transmembrane region" description="Helical" evidence="8">
    <location>
        <begin position="122"/>
        <end position="141"/>
    </location>
</feature>
<evidence type="ECO:0000256" key="6">
    <source>
        <dbReference type="ARBA" id="ARBA00022989"/>
    </source>
</evidence>
<gene>
    <name evidence="10" type="ORF">A3H38_01155</name>
</gene>
<keyword evidence="4" id="KW-0808">Transferase</keyword>
<feature type="transmembrane region" description="Helical" evidence="8">
    <location>
        <begin position="319"/>
        <end position="335"/>
    </location>
</feature>
<dbReference type="AlphaFoldDB" id="A0A1F4RCU1"/>
<evidence type="ECO:0000313" key="11">
    <source>
        <dbReference type="Proteomes" id="UP000176938"/>
    </source>
</evidence>
<dbReference type="PANTHER" id="PTHR33908">
    <property type="entry name" value="MANNOSYLTRANSFERASE YKCB-RELATED"/>
    <property type="match status" value="1"/>
</dbReference>
<keyword evidence="5 8" id="KW-0812">Transmembrane</keyword>
<feature type="transmembrane region" description="Helical" evidence="8">
    <location>
        <begin position="285"/>
        <end position="307"/>
    </location>
</feature>
<feature type="domain" description="Glycosyltransferase RgtA/B/C/D-like" evidence="9">
    <location>
        <begin position="71"/>
        <end position="201"/>
    </location>
</feature>
<feature type="transmembrane region" description="Helical" evidence="8">
    <location>
        <begin position="6"/>
        <end position="25"/>
    </location>
</feature>
<reference evidence="10 11" key="1">
    <citation type="journal article" date="2016" name="Nat. Commun.">
        <title>Thousands of microbial genomes shed light on interconnected biogeochemical processes in an aquifer system.</title>
        <authorList>
            <person name="Anantharaman K."/>
            <person name="Brown C.T."/>
            <person name="Hug L.A."/>
            <person name="Sharon I."/>
            <person name="Castelle C.J."/>
            <person name="Probst A.J."/>
            <person name="Thomas B.C."/>
            <person name="Singh A."/>
            <person name="Wilkins M.J."/>
            <person name="Karaoz U."/>
            <person name="Brodie E.L."/>
            <person name="Williams K.H."/>
            <person name="Hubbard S.S."/>
            <person name="Banfield J.F."/>
        </authorList>
    </citation>
    <scope>NUCLEOTIDE SEQUENCE [LARGE SCALE GENOMIC DNA]</scope>
</reference>
<evidence type="ECO:0000313" key="10">
    <source>
        <dbReference type="EMBL" id="OGC05990.1"/>
    </source>
</evidence>
<evidence type="ECO:0000256" key="2">
    <source>
        <dbReference type="ARBA" id="ARBA00022475"/>
    </source>
</evidence>
<dbReference type="GO" id="GO:0005886">
    <property type="term" value="C:plasma membrane"/>
    <property type="evidence" value="ECO:0007669"/>
    <property type="project" value="UniProtKB-SubCell"/>
</dbReference>
<evidence type="ECO:0000256" key="8">
    <source>
        <dbReference type="SAM" id="Phobius"/>
    </source>
</evidence>
<dbReference type="Proteomes" id="UP000176938">
    <property type="component" value="Unassembled WGS sequence"/>
</dbReference>
<comment type="caution">
    <text evidence="10">The sequence shown here is derived from an EMBL/GenBank/DDBJ whole genome shotgun (WGS) entry which is preliminary data.</text>
</comment>
<feature type="transmembrane region" description="Helical" evidence="8">
    <location>
        <begin position="92"/>
        <end position="110"/>
    </location>
</feature>
<dbReference type="InterPro" id="IPR038731">
    <property type="entry name" value="RgtA/B/C-like"/>
</dbReference>
<evidence type="ECO:0000259" key="9">
    <source>
        <dbReference type="Pfam" id="PF13231"/>
    </source>
</evidence>